<comment type="subcellular location">
    <subcellularLocation>
        <location evidence="1">Nucleus</location>
    </subcellularLocation>
</comment>
<feature type="compositionally biased region" description="Acidic residues" evidence="10">
    <location>
        <begin position="823"/>
        <end position="834"/>
    </location>
</feature>
<protein>
    <recommendedName>
        <fullName evidence="11">Cyclin-like domain-containing protein</fullName>
    </recommendedName>
</protein>
<dbReference type="InterPro" id="IPR013763">
    <property type="entry name" value="Cyclin-like_dom"/>
</dbReference>
<evidence type="ECO:0000256" key="7">
    <source>
        <dbReference type="ARBA" id="ARBA00023159"/>
    </source>
</evidence>
<dbReference type="PANTHER" id="PTHR11618:SF4">
    <property type="entry name" value="TRANSCRIPTION FACTOR IIIB 90 KDA SUBUNIT"/>
    <property type="match status" value="1"/>
</dbReference>
<keyword evidence="8" id="KW-0804">Transcription</keyword>
<keyword evidence="13" id="KW-1185">Reference proteome</keyword>
<feature type="compositionally biased region" description="Polar residues" evidence="10">
    <location>
        <begin position="392"/>
        <end position="402"/>
    </location>
</feature>
<keyword evidence="7" id="KW-0010">Activator</keyword>
<evidence type="ECO:0000313" key="12">
    <source>
        <dbReference type="EMBL" id="KAK3323846.1"/>
    </source>
</evidence>
<dbReference type="Gene3D" id="1.20.5.650">
    <property type="entry name" value="Single helix bin"/>
    <property type="match status" value="1"/>
</dbReference>
<keyword evidence="3" id="KW-0479">Metal-binding</keyword>
<feature type="region of interest" description="Disordered" evidence="10">
    <location>
        <begin position="731"/>
        <end position="853"/>
    </location>
</feature>
<keyword evidence="5" id="KW-0862">Zinc</keyword>
<organism evidence="12 13">
    <name type="scientific">Cercophora scortea</name>
    <dbReference type="NCBI Taxonomy" id="314031"/>
    <lineage>
        <taxon>Eukaryota</taxon>
        <taxon>Fungi</taxon>
        <taxon>Dikarya</taxon>
        <taxon>Ascomycota</taxon>
        <taxon>Pezizomycotina</taxon>
        <taxon>Sordariomycetes</taxon>
        <taxon>Sordariomycetidae</taxon>
        <taxon>Sordariales</taxon>
        <taxon>Lasiosphaeriaceae</taxon>
        <taxon>Cercophora</taxon>
    </lineage>
</organism>
<evidence type="ECO:0000256" key="2">
    <source>
        <dbReference type="ARBA" id="ARBA00010857"/>
    </source>
</evidence>
<dbReference type="GO" id="GO:0005634">
    <property type="term" value="C:nucleus"/>
    <property type="evidence" value="ECO:0007669"/>
    <property type="project" value="UniProtKB-SubCell"/>
</dbReference>
<evidence type="ECO:0000256" key="4">
    <source>
        <dbReference type="ARBA" id="ARBA00022771"/>
    </source>
</evidence>
<dbReference type="GO" id="GO:0000126">
    <property type="term" value="C:transcription factor TFIIIB complex"/>
    <property type="evidence" value="ECO:0007669"/>
    <property type="project" value="TreeGrafter"/>
</dbReference>
<dbReference type="GO" id="GO:0008270">
    <property type="term" value="F:zinc ion binding"/>
    <property type="evidence" value="ECO:0007669"/>
    <property type="project" value="UniProtKB-KW"/>
</dbReference>
<dbReference type="Proteomes" id="UP001286456">
    <property type="component" value="Unassembled WGS sequence"/>
</dbReference>
<feature type="domain" description="Cyclin-like" evidence="11">
    <location>
        <begin position="150"/>
        <end position="232"/>
    </location>
</feature>
<feature type="compositionally biased region" description="Low complexity" evidence="10">
    <location>
        <begin position="440"/>
        <end position="453"/>
    </location>
</feature>
<dbReference type="Pfam" id="PF07741">
    <property type="entry name" value="BRF1"/>
    <property type="match status" value="1"/>
</dbReference>
<keyword evidence="6" id="KW-0805">Transcription regulation</keyword>
<dbReference type="GO" id="GO:0070897">
    <property type="term" value="P:transcription preinitiation complex assembly"/>
    <property type="evidence" value="ECO:0007669"/>
    <property type="project" value="InterPro"/>
</dbReference>
<evidence type="ECO:0000256" key="10">
    <source>
        <dbReference type="SAM" id="MobiDB-lite"/>
    </source>
</evidence>
<dbReference type="GO" id="GO:0000995">
    <property type="term" value="F:RNA polymerase III general transcription initiation factor activity"/>
    <property type="evidence" value="ECO:0007669"/>
    <property type="project" value="TreeGrafter"/>
</dbReference>
<reference evidence="12" key="1">
    <citation type="journal article" date="2023" name="Mol. Phylogenet. Evol.">
        <title>Genome-scale phylogeny and comparative genomics of the fungal order Sordariales.</title>
        <authorList>
            <person name="Hensen N."/>
            <person name="Bonometti L."/>
            <person name="Westerberg I."/>
            <person name="Brannstrom I.O."/>
            <person name="Guillou S."/>
            <person name="Cros-Aarteil S."/>
            <person name="Calhoun S."/>
            <person name="Haridas S."/>
            <person name="Kuo A."/>
            <person name="Mondo S."/>
            <person name="Pangilinan J."/>
            <person name="Riley R."/>
            <person name="LaButti K."/>
            <person name="Andreopoulos B."/>
            <person name="Lipzen A."/>
            <person name="Chen C."/>
            <person name="Yan M."/>
            <person name="Daum C."/>
            <person name="Ng V."/>
            <person name="Clum A."/>
            <person name="Steindorff A."/>
            <person name="Ohm R.A."/>
            <person name="Martin F."/>
            <person name="Silar P."/>
            <person name="Natvig D.O."/>
            <person name="Lalanne C."/>
            <person name="Gautier V."/>
            <person name="Ament-Velasquez S.L."/>
            <person name="Kruys A."/>
            <person name="Hutchinson M.I."/>
            <person name="Powell A.J."/>
            <person name="Barry K."/>
            <person name="Miller A.N."/>
            <person name="Grigoriev I.V."/>
            <person name="Debuchy R."/>
            <person name="Gladieux P."/>
            <person name="Hiltunen Thoren M."/>
            <person name="Johannesson H."/>
        </authorList>
    </citation>
    <scope>NUCLEOTIDE SEQUENCE</scope>
    <source>
        <strain evidence="12">SMH4131-1</strain>
    </source>
</reference>
<feature type="compositionally biased region" description="Pro residues" evidence="10">
    <location>
        <begin position="771"/>
        <end position="784"/>
    </location>
</feature>
<dbReference type="SUPFAM" id="SSF47954">
    <property type="entry name" value="Cyclin-like"/>
    <property type="match status" value="2"/>
</dbReference>
<evidence type="ECO:0000256" key="5">
    <source>
        <dbReference type="ARBA" id="ARBA00022833"/>
    </source>
</evidence>
<feature type="compositionally biased region" description="Basic residues" evidence="10">
    <location>
        <begin position="683"/>
        <end position="692"/>
    </location>
</feature>
<evidence type="ECO:0000313" key="13">
    <source>
        <dbReference type="Proteomes" id="UP001286456"/>
    </source>
</evidence>
<feature type="region of interest" description="Disordered" evidence="10">
    <location>
        <begin position="575"/>
        <end position="631"/>
    </location>
</feature>
<dbReference type="AlphaFoldDB" id="A0AAE0IF02"/>
<sequence>MSPAVKLPGLAIPSKANAKPKKPNAVRRIMNREESRERRVRETSVAAASTAKTPAAAAKLSKRLNCANKACKKPNVVDGTCQTCGRVADDSNIVSEITFGESSNGAATVQGSYLAADQGGVRPVGGQAFRRVAGGGASEARERSLREIRGLLAQYAQQLRITPTLSDTAYRFYRMASNDGFVQGRRKTNVAAICLYAACRKEDSNKIMLIDLADLVKTDVFLLGRGYKEFLSHFPDMREGTKPIIMEDLIFRFASKLEFFHDTNKVAESAVRIAARMRHDNITHGRRPAGICGAAIIMAARAHNYRRTVREVVFIAKVTMTTLQERMEEFANVPSAQMTISEFNDQPYRNREAGFSWKETSEFDPPFVYKQTQEWKDGHTRPRKRKVHEMSTEGSPSASDGTQAGAPLQNGAIITPAPSASPAPTPIIDKDGFVVPPLPQKAAQPTPEAAAETNPEMDDIAMIATATVRVDDQLETLASEFGDSESEEELDPSSEMAMAAAQGIEIPGSIASRRLGGANGKGKEASRTARKKKKGVQMPINAEWEMDEANLEQEMEGHLKDPALLGASAVVAKHVEEKRAQEAETEETETPLADVTNSTTQDTPPDDPSIPLDPRLTPKSKVSDDPIVHEDEFADDPEVLYCRLGEEEAKIKEMIWANHNKDYMRAVQQKIFNSKIEANGPPKQHRNRAKKARIGEGQASPAGSAEEAAINMMRTRAISTKLDYSKLGQVFDLSTRGPGSTPSHSVLASDAGSDAGSDDENSSPAKDVNGPPTPALEPVEPAPAQPVAAERAISPNPSIVEEAADDDDDDYEGESAMYNAENGYEDETFAEEDINPFADNGGYGDGEDEDDEY</sequence>
<proteinExistence type="inferred from homology"/>
<dbReference type="EMBL" id="JAUEPO010000004">
    <property type="protein sequence ID" value="KAK3323846.1"/>
    <property type="molecule type" value="Genomic_DNA"/>
</dbReference>
<dbReference type="InterPro" id="IPR000812">
    <property type="entry name" value="TFIIB"/>
</dbReference>
<comment type="similarity">
    <text evidence="2">Belongs to the TFIIB family.</text>
</comment>
<feature type="domain" description="Cyclin-like" evidence="11">
    <location>
        <begin position="248"/>
        <end position="332"/>
    </location>
</feature>
<keyword evidence="9" id="KW-0539">Nucleus</keyword>
<dbReference type="Pfam" id="PF00382">
    <property type="entry name" value="TFIIB"/>
    <property type="match status" value="2"/>
</dbReference>
<feature type="region of interest" description="Disordered" evidence="10">
    <location>
        <begin position="500"/>
        <end position="542"/>
    </location>
</feature>
<dbReference type="InterPro" id="IPR036915">
    <property type="entry name" value="Cyclin-like_sf"/>
</dbReference>
<dbReference type="GO" id="GO:0097550">
    <property type="term" value="C:transcription preinitiation complex"/>
    <property type="evidence" value="ECO:0007669"/>
    <property type="project" value="TreeGrafter"/>
</dbReference>
<dbReference type="SMART" id="SM00385">
    <property type="entry name" value="CYCLIN"/>
    <property type="match status" value="2"/>
</dbReference>
<dbReference type="InterPro" id="IPR011665">
    <property type="entry name" value="BRF1_TBP-bd_dom"/>
</dbReference>
<keyword evidence="4" id="KW-0863">Zinc-finger</keyword>
<feature type="compositionally biased region" description="Polar residues" evidence="10">
    <location>
        <begin position="737"/>
        <end position="746"/>
    </location>
</feature>
<feature type="region of interest" description="Disordered" evidence="10">
    <location>
        <begin position="373"/>
        <end position="455"/>
    </location>
</feature>
<evidence type="ECO:0000256" key="1">
    <source>
        <dbReference type="ARBA" id="ARBA00004123"/>
    </source>
</evidence>
<name>A0AAE0IF02_9PEZI</name>
<accession>A0AAE0IF02</accession>
<feature type="compositionally biased region" description="Acidic residues" evidence="10">
    <location>
        <begin position="802"/>
        <end position="813"/>
    </location>
</feature>
<reference evidence="12" key="2">
    <citation type="submission" date="2023-06" db="EMBL/GenBank/DDBJ databases">
        <authorList>
            <consortium name="Lawrence Berkeley National Laboratory"/>
            <person name="Haridas S."/>
            <person name="Hensen N."/>
            <person name="Bonometti L."/>
            <person name="Westerberg I."/>
            <person name="Brannstrom I.O."/>
            <person name="Guillou S."/>
            <person name="Cros-Aarteil S."/>
            <person name="Calhoun S."/>
            <person name="Kuo A."/>
            <person name="Mondo S."/>
            <person name="Pangilinan J."/>
            <person name="Riley R."/>
            <person name="Labutti K."/>
            <person name="Andreopoulos B."/>
            <person name="Lipzen A."/>
            <person name="Chen C."/>
            <person name="Yanf M."/>
            <person name="Daum C."/>
            <person name="Ng V."/>
            <person name="Clum A."/>
            <person name="Steindorff A."/>
            <person name="Ohm R."/>
            <person name="Martin F."/>
            <person name="Silar P."/>
            <person name="Natvig D."/>
            <person name="Lalanne C."/>
            <person name="Gautier V."/>
            <person name="Ament-Velasquez S.L."/>
            <person name="Kruys A."/>
            <person name="Hutchinson M.I."/>
            <person name="Powell A.J."/>
            <person name="Barry K."/>
            <person name="Miller A.N."/>
            <person name="Grigoriev I.V."/>
            <person name="Debuchy R."/>
            <person name="Gladieux P."/>
            <person name="Thoren M.H."/>
            <person name="Johannesson H."/>
        </authorList>
    </citation>
    <scope>NUCLEOTIDE SEQUENCE</scope>
    <source>
        <strain evidence="12">SMH4131-1</strain>
    </source>
</reference>
<evidence type="ECO:0000256" key="8">
    <source>
        <dbReference type="ARBA" id="ARBA00023163"/>
    </source>
</evidence>
<dbReference type="GO" id="GO:0001006">
    <property type="term" value="F:RNA polymerase III type 3 promoter sequence-specific DNA binding"/>
    <property type="evidence" value="ECO:0007669"/>
    <property type="project" value="TreeGrafter"/>
</dbReference>
<evidence type="ECO:0000256" key="3">
    <source>
        <dbReference type="ARBA" id="ARBA00022723"/>
    </source>
</evidence>
<feature type="compositionally biased region" description="Basic and acidic residues" evidence="10">
    <location>
        <begin position="621"/>
        <end position="631"/>
    </location>
</feature>
<comment type="caution">
    <text evidence="12">The sequence shown here is derived from an EMBL/GenBank/DDBJ whole genome shotgun (WGS) entry which is preliminary data.</text>
</comment>
<evidence type="ECO:0000256" key="6">
    <source>
        <dbReference type="ARBA" id="ARBA00023015"/>
    </source>
</evidence>
<dbReference type="InterPro" id="IPR013150">
    <property type="entry name" value="TFIIB_cyclin"/>
</dbReference>
<dbReference type="PANTHER" id="PTHR11618">
    <property type="entry name" value="TRANSCRIPTION INITIATION FACTOR IIB-RELATED"/>
    <property type="match status" value="1"/>
</dbReference>
<dbReference type="Gene3D" id="1.10.472.10">
    <property type="entry name" value="Cyclin-like"/>
    <property type="match status" value="2"/>
</dbReference>
<gene>
    <name evidence="12" type="ORF">B0T19DRAFT_214716</name>
</gene>
<evidence type="ECO:0000259" key="11">
    <source>
        <dbReference type="SMART" id="SM00385"/>
    </source>
</evidence>
<dbReference type="CDD" id="cd20554">
    <property type="entry name" value="CYCLIN_TFIIIB90_rpt2"/>
    <property type="match status" value="1"/>
</dbReference>
<dbReference type="GO" id="GO:0017025">
    <property type="term" value="F:TBP-class protein binding"/>
    <property type="evidence" value="ECO:0007669"/>
    <property type="project" value="InterPro"/>
</dbReference>
<dbReference type="FunFam" id="1.10.472.10:FF:000002">
    <property type="entry name" value="Transcription factor IIIB 90 kDa subunit"/>
    <property type="match status" value="1"/>
</dbReference>
<feature type="region of interest" description="Disordered" evidence="10">
    <location>
        <begin position="1"/>
        <end position="25"/>
    </location>
</feature>
<evidence type="ECO:0000256" key="9">
    <source>
        <dbReference type="ARBA" id="ARBA00023242"/>
    </source>
</evidence>
<feature type="region of interest" description="Disordered" evidence="10">
    <location>
        <begin position="674"/>
        <end position="708"/>
    </location>
</feature>